<dbReference type="InterPro" id="IPR024227">
    <property type="entry name" value="DUF3795"/>
</dbReference>
<dbReference type="Proteomes" id="UP000093694">
    <property type="component" value="Unassembled WGS sequence"/>
</dbReference>
<organism evidence="1 3">
    <name type="scientific">Clostridium coskatii</name>
    <dbReference type="NCBI Taxonomy" id="1705578"/>
    <lineage>
        <taxon>Bacteria</taxon>
        <taxon>Bacillati</taxon>
        <taxon>Bacillota</taxon>
        <taxon>Clostridia</taxon>
        <taxon>Eubacteriales</taxon>
        <taxon>Clostridiaceae</taxon>
        <taxon>Clostridium</taxon>
    </lineage>
</organism>
<evidence type="ECO:0008006" key="5">
    <source>
        <dbReference type="Google" id="ProtNLM"/>
    </source>
</evidence>
<name>A0A168Q9B9_9CLOT</name>
<accession>A0A168Q9B9</accession>
<evidence type="ECO:0000313" key="3">
    <source>
        <dbReference type="Proteomes" id="UP000077384"/>
    </source>
</evidence>
<evidence type="ECO:0000313" key="4">
    <source>
        <dbReference type="Proteomes" id="UP000093694"/>
    </source>
</evidence>
<protein>
    <recommendedName>
        <fullName evidence="5">DUF3795 domain-containing protein</fullName>
    </recommendedName>
</protein>
<gene>
    <name evidence="2" type="ORF">CLCOS_23260</name>
    <name evidence="1" type="ORF">WX73_02564</name>
</gene>
<evidence type="ECO:0000313" key="2">
    <source>
        <dbReference type="EMBL" id="OBR93563.1"/>
    </source>
</evidence>
<proteinExistence type="predicted"/>
<dbReference type="EMBL" id="LITQ01000035">
    <property type="protein sequence ID" value="OAA88800.1"/>
    <property type="molecule type" value="Genomic_DNA"/>
</dbReference>
<dbReference type="EMBL" id="LROR01000052">
    <property type="protein sequence ID" value="OBR93563.1"/>
    <property type="molecule type" value="Genomic_DNA"/>
</dbReference>
<dbReference type="AlphaFoldDB" id="A0A168Q9B9"/>
<evidence type="ECO:0000313" key="1">
    <source>
        <dbReference type="EMBL" id="OAA88800.1"/>
    </source>
</evidence>
<dbReference type="Pfam" id="PF12675">
    <property type="entry name" value="DUF3795"/>
    <property type="match status" value="1"/>
</dbReference>
<keyword evidence="4" id="KW-1185">Reference proteome</keyword>
<sequence>MFQSRCGVCCNECERKEKVNCTGCINMEKPFWGGECGVKKCCEGKDLNHCGECSEFPCEMLSTMGAAEGFDPEPKIQQCRKWANE</sequence>
<dbReference type="Proteomes" id="UP000077384">
    <property type="component" value="Unassembled WGS sequence"/>
</dbReference>
<reference evidence="2 4" key="2">
    <citation type="journal article" date="2016" name="Front. Microbiol.">
        <title>Industrial Acetogenic Biocatalysts: A Comparative Metabolic and Genomic Analysis.</title>
        <authorList>
            <person name="Bengelsdorf F."/>
            <person name="Poehlein A."/>
            <person name="Sonja S."/>
            <person name="Erz C."/>
            <person name="Hummel T."/>
            <person name="Hoffmeister S."/>
            <person name="Daniel R."/>
            <person name="Durre P."/>
        </authorList>
    </citation>
    <scope>NUCLEOTIDE SEQUENCE [LARGE SCALE GENOMIC DNA]</scope>
    <source>
        <strain evidence="2 4">PTA-10522</strain>
    </source>
</reference>
<comment type="caution">
    <text evidence="1">The sequence shown here is derived from an EMBL/GenBank/DDBJ whole genome shotgun (WGS) entry which is preliminary data.</text>
</comment>
<dbReference type="PATRIC" id="fig|1705578.3.peg.2828"/>
<reference evidence="1 3" key="1">
    <citation type="journal article" date="2015" name="Biotechnol. Bioeng.">
        <title>Genome sequence and phenotypic characterization of Caulobacter segnis.</title>
        <authorList>
            <person name="Patel S."/>
            <person name="Fletcher B."/>
            <person name="Scott D.C."/>
            <person name="Ely B."/>
        </authorList>
    </citation>
    <scope>NUCLEOTIDE SEQUENCE [LARGE SCALE GENOMIC DNA]</scope>
    <source>
        <strain evidence="1 3">PS02</strain>
    </source>
</reference>
<dbReference type="RefSeq" id="WP_063602241.1">
    <property type="nucleotide sequence ID" value="NZ_LITQ01000035.1"/>
</dbReference>